<dbReference type="EMBL" id="JWZX01000731">
    <property type="protein sequence ID" value="KOO35842.1"/>
    <property type="molecule type" value="Genomic_DNA"/>
</dbReference>
<gene>
    <name evidence="2" type="ORF">Ctob_010182</name>
</gene>
<keyword evidence="1" id="KW-0812">Transmembrane</keyword>
<protein>
    <submittedName>
        <fullName evidence="2">Uncharacterized protein</fullName>
    </submittedName>
</protein>
<sequence>MLAKPFKGGRLDDFLAAGAAEAKYGPQRYAARYEDLQNIEVAKDKSNKEREYSRLVYEALKKQLLADHVFLSFLGCVIVWYFFDLFAVRSYALGAILGALYLVLAQRSADGFGATTFEEKKSGPPALIVPVLMVLLAAKNPDSIGFLPIFAGFLTERLAFVAQAFYPGDFGLTPEETVDRGADS</sequence>
<dbReference type="Proteomes" id="UP000037460">
    <property type="component" value="Unassembled WGS sequence"/>
</dbReference>
<keyword evidence="3" id="KW-1185">Reference proteome</keyword>
<evidence type="ECO:0000313" key="2">
    <source>
        <dbReference type="EMBL" id="KOO35842.1"/>
    </source>
</evidence>
<name>A0A0M0KB68_9EUKA</name>
<proteinExistence type="predicted"/>
<feature type="transmembrane region" description="Helical" evidence="1">
    <location>
        <begin position="64"/>
        <end position="82"/>
    </location>
</feature>
<evidence type="ECO:0000256" key="1">
    <source>
        <dbReference type="SAM" id="Phobius"/>
    </source>
</evidence>
<comment type="caution">
    <text evidence="2">The sequence shown here is derived from an EMBL/GenBank/DDBJ whole genome shotgun (WGS) entry which is preliminary data.</text>
</comment>
<reference evidence="3" key="1">
    <citation type="journal article" date="2015" name="PLoS Genet.">
        <title>Genome Sequence and Transcriptome Analyses of Chrysochromulina tobin: Metabolic Tools for Enhanced Algal Fitness in the Prominent Order Prymnesiales (Haptophyceae).</title>
        <authorList>
            <person name="Hovde B.T."/>
            <person name="Deodato C.R."/>
            <person name="Hunsperger H.M."/>
            <person name="Ryken S.A."/>
            <person name="Yost W."/>
            <person name="Jha R.K."/>
            <person name="Patterson J."/>
            <person name="Monnat R.J. Jr."/>
            <person name="Barlow S.B."/>
            <person name="Starkenburg S.R."/>
            <person name="Cattolico R.A."/>
        </authorList>
    </citation>
    <scope>NUCLEOTIDE SEQUENCE</scope>
    <source>
        <strain evidence="3">CCMP291</strain>
    </source>
</reference>
<keyword evidence="1" id="KW-0472">Membrane</keyword>
<feature type="transmembrane region" description="Helical" evidence="1">
    <location>
        <begin position="88"/>
        <end position="105"/>
    </location>
</feature>
<accession>A0A0M0KB68</accession>
<evidence type="ECO:0000313" key="3">
    <source>
        <dbReference type="Proteomes" id="UP000037460"/>
    </source>
</evidence>
<dbReference type="AlphaFoldDB" id="A0A0M0KB68"/>
<organism evidence="2 3">
    <name type="scientific">Chrysochromulina tobinii</name>
    <dbReference type="NCBI Taxonomy" id="1460289"/>
    <lineage>
        <taxon>Eukaryota</taxon>
        <taxon>Haptista</taxon>
        <taxon>Haptophyta</taxon>
        <taxon>Prymnesiophyceae</taxon>
        <taxon>Prymnesiales</taxon>
        <taxon>Chrysochromulinaceae</taxon>
        <taxon>Chrysochromulina</taxon>
    </lineage>
</organism>
<keyword evidence="1" id="KW-1133">Transmembrane helix</keyword>